<dbReference type="OrthoDB" id="5399166at2759"/>
<name>A0A8T2RH33_CERRI</name>
<gene>
    <name evidence="2" type="ORF">KP509_27G033200</name>
</gene>
<feature type="region of interest" description="Disordered" evidence="1">
    <location>
        <begin position="1"/>
        <end position="47"/>
    </location>
</feature>
<organism evidence="2 3">
    <name type="scientific">Ceratopteris richardii</name>
    <name type="common">Triangle waterfern</name>
    <dbReference type="NCBI Taxonomy" id="49495"/>
    <lineage>
        <taxon>Eukaryota</taxon>
        <taxon>Viridiplantae</taxon>
        <taxon>Streptophyta</taxon>
        <taxon>Embryophyta</taxon>
        <taxon>Tracheophyta</taxon>
        <taxon>Polypodiopsida</taxon>
        <taxon>Polypodiidae</taxon>
        <taxon>Polypodiales</taxon>
        <taxon>Pteridineae</taxon>
        <taxon>Pteridaceae</taxon>
        <taxon>Parkerioideae</taxon>
        <taxon>Ceratopteris</taxon>
    </lineage>
</organism>
<sequence>MTENAGDDAGLSTASIENCDGHTSAVEEDESKKDSHLDGNPDDRYDENVLVTNADGMQASEEIDTKQCVMKEVTKPIEEAKELKVSETNLNHGFVEETLADEANVKEPIISSGNSEAAKRDLDVDVLARGIASVMGPVMNSFDAGVEGALKSQSVLASSIDRLMRVIGRCTPSSCCISCNQTCWNSEASCLSEFNYPHHSKAHGYDTEVACWLCIQSSE</sequence>
<proteinExistence type="predicted"/>
<keyword evidence="3" id="KW-1185">Reference proteome</keyword>
<protein>
    <submittedName>
        <fullName evidence="2">Uncharacterized protein</fullName>
    </submittedName>
</protein>
<feature type="compositionally biased region" description="Basic and acidic residues" evidence="1">
    <location>
        <begin position="30"/>
        <end position="47"/>
    </location>
</feature>
<comment type="caution">
    <text evidence="2">The sequence shown here is derived from an EMBL/GenBank/DDBJ whole genome shotgun (WGS) entry which is preliminary data.</text>
</comment>
<evidence type="ECO:0000313" key="2">
    <source>
        <dbReference type="EMBL" id="KAH7295124.1"/>
    </source>
</evidence>
<accession>A0A8T2RH33</accession>
<evidence type="ECO:0000313" key="3">
    <source>
        <dbReference type="Proteomes" id="UP000825935"/>
    </source>
</evidence>
<reference evidence="2 3" key="1">
    <citation type="submission" date="2021-08" db="EMBL/GenBank/DDBJ databases">
        <title>WGS assembly of Ceratopteris richardii.</title>
        <authorList>
            <person name="Marchant D.B."/>
            <person name="Chen G."/>
            <person name="Jenkins J."/>
            <person name="Shu S."/>
            <person name="Leebens-Mack J."/>
            <person name="Grimwood J."/>
            <person name="Schmutz J."/>
            <person name="Soltis P."/>
            <person name="Soltis D."/>
            <person name="Chen Z.-H."/>
        </authorList>
    </citation>
    <scope>NUCLEOTIDE SEQUENCE [LARGE SCALE GENOMIC DNA]</scope>
    <source>
        <strain evidence="2">Whitten #5841</strain>
        <tissue evidence="2">Leaf</tissue>
    </source>
</reference>
<dbReference type="EMBL" id="CM035432">
    <property type="protein sequence ID" value="KAH7295124.1"/>
    <property type="molecule type" value="Genomic_DNA"/>
</dbReference>
<evidence type="ECO:0000256" key="1">
    <source>
        <dbReference type="SAM" id="MobiDB-lite"/>
    </source>
</evidence>
<dbReference type="AlphaFoldDB" id="A0A8T2RH33"/>
<dbReference type="Proteomes" id="UP000825935">
    <property type="component" value="Chromosome 27"/>
</dbReference>